<reference evidence="2" key="1">
    <citation type="submission" date="2022-11" db="UniProtKB">
        <authorList>
            <consortium name="WormBaseParasite"/>
        </authorList>
    </citation>
    <scope>IDENTIFICATION</scope>
</reference>
<evidence type="ECO:0000313" key="1">
    <source>
        <dbReference type="Proteomes" id="UP000887579"/>
    </source>
</evidence>
<sequence>MSQNSSGLGEVHIQKAAHDNDDLLNAGTIQNKHASSLIDGGLDDSIRDEKITVCDKEDDLEEDYDMERSNSRELDDQSNIHDENIASETSSEGTPRAPKFEMDSMNMYNNKEKLKCTPAIQKLRKGLAEFDVRSPSDAMMSPVTAKLSQVRHTMKQSDAIRHGRGGGDARKNPSPQRLIFEDDE</sequence>
<protein>
    <submittedName>
        <fullName evidence="2">Uncharacterized protein</fullName>
    </submittedName>
</protein>
<evidence type="ECO:0000313" key="2">
    <source>
        <dbReference type="WBParaSite" id="ES5_v2.g6917.t1"/>
    </source>
</evidence>
<accession>A0AC34GQU0</accession>
<dbReference type="WBParaSite" id="ES5_v2.g6917.t1">
    <property type="protein sequence ID" value="ES5_v2.g6917.t1"/>
    <property type="gene ID" value="ES5_v2.g6917"/>
</dbReference>
<proteinExistence type="predicted"/>
<name>A0AC34GQU0_9BILA</name>
<organism evidence="1 2">
    <name type="scientific">Panagrolaimus sp. ES5</name>
    <dbReference type="NCBI Taxonomy" id="591445"/>
    <lineage>
        <taxon>Eukaryota</taxon>
        <taxon>Metazoa</taxon>
        <taxon>Ecdysozoa</taxon>
        <taxon>Nematoda</taxon>
        <taxon>Chromadorea</taxon>
        <taxon>Rhabditida</taxon>
        <taxon>Tylenchina</taxon>
        <taxon>Panagrolaimomorpha</taxon>
        <taxon>Panagrolaimoidea</taxon>
        <taxon>Panagrolaimidae</taxon>
        <taxon>Panagrolaimus</taxon>
    </lineage>
</organism>
<dbReference type="Proteomes" id="UP000887579">
    <property type="component" value="Unplaced"/>
</dbReference>